<sequence length="71" mass="8173">MAYPFDHRQDRPTTFAWTANLDPAEWRCIECGKLLGVRHGARLHIRLQRHNYVVTLPAEAICPACDAKNRT</sequence>
<evidence type="ECO:0000313" key="2">
    <source>
        <dbReference type="EMBL" id="MFC3086294.1"/>
    </source>
</evidence>
<reference evidence="3" key="1">
    <citation type="journal article" date="2019" name="Int. J. Syst. Evol. Microbiol.">
        <title>The Global Catalogue of Microorganisms (GCM) 10K type strain sequencing project: providing services to taxonomists for standard genome sequencing and annotation.</title>
        <authorList>
            <consortium name="The Broad Institute Genomics Platform"/>
            <consortium name="The Broad Institute Genome Sequencing Center for Infectious Disease"/>
            <person name="Wu L."/>
            <person name="Ma J."/>
        </authorList>
    </citation>
    <scope>NUCLEOTIDE SEQUENCE [LARGE SCALE GENOMIC DNA]</scope>
    <source>
        <strain evidence="3">KCTC 62102</strain>
    </source>
</reference>
<evidence type="ECO:0000259" key="1">
    <source>
        <dbReference type="PROSITE" id="PS00028"/>
    </source>
</evidence>
<dbReference type="InterPro" id="IPR013087">
    <property type="entry name" value="Znf_C2H2_type"/>
</dbReference>
<evidence type="ECO:0000313" key="3">
    <source>
        <dbReference type="Proteomes" id="UP001595445"/>
    </source>
</evidence>
<feature type="domain" description="C2H2-type" evidence="1">
    <location>
        <begin position="28"/>
        <end position="50"/>
    </location>
</feature>
<dbReference type="Proteomes" id="UP001595445">
    <property type="component" value="Unassembled WGS sequence"/>
</dbReference>
<protein>
    <recommendedName>
        <fullName evidence="1">C2H2-type domain-containing protein</fullName>
    </recommendedName>
</protein>
<proteinExistence type="predicted"/>
<gene>
    <name evidence="2" type="ORF">ACFOD6_09575</name>
</gene>
<dbReference type="PROSITE" id="PS00028">
    <property type="entry name" value="ZINC_FINGER_C2H2_1"/>
    <property type="match status" value="1"/>
</dbReference>
<comment type="caution">
    <text evidence="2">The sequence shown here is derived from an EMBL/GenBank/DDBJ whole genome shotgun (WGS) entry which is preliminary data.</text>
</comment>
<keyword evidence="3" id="KW-1185">Reference proteome</keyword>
<dbReference type="EMBL" id="JBHRSM010000016">
    <property type="protein sequence ID" value="MFC3086294.1"/>
    <property type="molecule type" value="Genomic_DNA"/>
</dbReference>
<organism evidence="2 3">
    <name type="scientific">Tabrizicola soli</name>
    <dbReference type="NCBI Taxonomy" id="2185115"/>
    <lineage>
        <taxon>Bacteria</taxon>
        <taxon>Pseudomonadati</taxon>
        <taxon>Pseudomonadota</taxon>
        <taxon>Alphaproteobacteria</taxon>
        <taxon>Rhodobacterales</taxon>
        <taxon>Paracoccaceae</taxon>
        <taxon>Tabrizicola</taxon>
    </lineage>
</organism>
<accession>A0ABV7DW89</accession>
<dbReference type="RefSeq" id="WP_197646778.1">
    <property type="nucleotide sequence ID" value="NZ_JAEACP010000020.1"/>
</dbReference>
<name>A0ABV7DW89_9RHOB</name>